<dbReference type="EMBL" id="CAEZWO010000046">
    <property type="protein sequence ID" value="CAB4658749.1"/>
    <property type="molecule type" value="Genomic_DNA"/>
</dbReference>
<gene>
    <name evidence="1" type="ORF">UFOPK2254_00609</name>
</gene>
<reference evidence="1" key="1">
    <citation type="submission" date="2020-05" db="EMBL/GenBank/DDBJ databases">
        <authorList>
            <person name="Chiriac C."/>
            <person name="Salcher M."/>
            <person name="Ghai R."/>
            <person name="Kavagutti S V."/>
        </authorList>
    </citation>
    <scope>NUCLEOTIDE SEQUENCE</scope>
</reference>
<accession>A0A6J6LE10</accession>
<proteinExistence type="predicted"/>
<sequence length="78" mass="7747">MIKPVISSPGTGVQHLANFTSTSSIPETSIALLLRLADATPVDGVAIVGSGCESSTVIVATSFSTIEAAETCPSPTAA</sequence>
<evidence type="ECO:0000313" key="1">
    <source>
        <dbReference type="EMBL" id="CAB4658749.1"/>
    </source>
</evidence>
<dbReference type="AlphaFoldDB" id="A0A6J6LE10"/>
<organism evidence="1">
    <name type="scientific">freshwater metagenome</name>
    <dbReference type="NCBI Taxonomy" id="449393"/>
    <lineage>
        <taxon>unclassified sequences</taxon>
        <taxon>metagenomes</taxon>
        <taxon>ecological metagenomes</taxon>
    </lineage>
</organism>
<name>A0A6J6LE10_9ZZZZ</name>
<protein>
    <submittedName>
        <fullName evidence="1">Unannotated protein</fullName>
    </submittedName>
</protein>